<reference evidence="2" key="1">
    <citation type="submission" date="2017-04" db="EMBL/GenBank/DDBJ databases">
        <title>Genome evolution of the luminous symbionts of deep sea anglerfish.</title>
        <authorList>
            <person name="Hendry T.A."/>
        </authorList>
    </citation>
    <scope>NUCLEOTIDE SEQUENCE [LARGE SCALE GENOMIC DNA]</scope>
</reference>
<evidence type="ECO:0000313" key="2">
    <source>
        <dbReference type="Proteomes" id="UP000219020"/>
    </source>
</evidence>
<organism evidence="1 2">
    <name type="scientific">Candidatus Enterovibrio escicola</name>
    <dbReference type="NCBI Taxonomy" id="1927127"/>
    <lineage>
        <taxon>Bacteria</taxon>
        <taxon>Pseudomonadati</taxon>
        <taxon>Pseudomonadota</taxon>
        <taxon>Gammaproteobacteria</taxon>
        <taxon>Vibrionales</taxon>
        <taxon>Vibrionaceae</taxon>
        <taxon>Enterovibrio</taxon>
    </lineage>
</organism>
<gene>
    <name evidence="1" type="ORF">BTN49_3180</name>
</gene>
<dbReference type="AlphaFoldDB" id="A0A2A5SZG0"/>
<name>A0A2A5SZG0_9GAMM</name>
<comment type="caution">
    <text evidence="1">The sequence shown here is derived from an EMBL/GenBank/DDBJ whole genome shotgun (WGS) entry which is preliminary data.</text>
</comment>
<proteinExistence type="predicted"/>
<evidence type="ECO:0000313" key="1">
    <source>
        <dbReference type="EMBL" id="PCS21292.1"/>
    </source>
</evidence>
<protein>
    <submittedName>
        <fullName evidence="1">Mobile element protein</fullName>
    </submittedName>
</protein>
<keyword evidence="2" id="KW-1185">Reference proteome</keyword>
<accession>A0A2A5SZG0</accession>
<sequence length="85" mass="9519">MLNILNLKAAPSASDLLQAIKTIQQMNNENTRSVPSNAPLKFIPKRWKPLVLINGLIDRHYYEICALTQLKAALQSGDIYIIGSR</sequence>
<dbReference type="EMBL" id="NBYY01000036">
    <property type="protein sequence ID" value="PCS21292.1"/>
    <property type="molecule type" value="Genomic_DNA"/>
</dbReference>
<dbReference type="Proteomes" id="UP000219020">
    <property type="component" value="Unassembled WGS sequence"/>
</dbReference>